<keyword evidence="13" id="KW-1185">Reference proteome</keyword>
<dbReference type="SUPFAM" id="SSF55785">
    <property type="entry name" value="PYP-like sensor domain (PAS domain)"/>
    <property type="match status" value="2"/>
</dbReference>
<feature type="transmembrane region" description="Helical" evidence="7">
    <location>
        <begin position="20"/>
        <end position="44"/>
    </location>
</feature>
<evidence type="ECO:0000256" key="3">
    <source>
        <dbReference type="ARBA" id="ARBA00022553"/>
    </source>
</evidence>
<comment type="catalytic activity">
    <reaction evidence="1">
        <text>ATP + protein L-histidine = ADP + protein N-phospho-L-histidine.</text>
        <dbReference type="EC" id="2.7.13.3"/>
    </reaction>
</comment>
<keyword evidence="7" id="KW-0472">Membrane</keyword>
<dbReference type="PANTHER" id="PTHR43047">
    <property type="entry name" value="TWO-COMPONENT HISTIDINE PROTEIN KINASE"/>
    <property type="match status" value="1"/>
</dbReference>
<evidence type="ECO:0000256" key="2">
    <source>
        <dbReference type="ARBA" id="ARBA00012438"/>
    </source>
</evidence>
<name>A0ABX2K7J8_9PROT</name>
<dbReference type="InterPro" id="IPR035965">
    <property type="entry name" value="PAS-like_dom_sf"/>
</dbReference>
<feature type="domain" description="Histidine kinase" evidence="8">
    <location>
        <begin position="330"/>
        <end position="544"/>
    </location>
</feature>
<dbReference type="Pfam" id="PF00072">
    <property type="entry name" value="Response_reg"/>
    <property type="match status" value="1"/>
</dbReference>
<evidence type="ECO:0000256" key="6">
    <source>
        <dbReference type="PROSITE-ProRule" id="PRU00169"/>
    </source>
</evidence>
<dbReference type="InterPro" id="IPR001789">
    <property type="entry name" value="Sig_transdc_resp-reg_receiver"/>
</dbReference>
<dbReference type="SMART" id="SM00448">
    <property type="entry name" value="REC"/>
    <property type="match status" value="1"/>
</dbReference>
<dbReference type="Gene3D" id="3.30.565.10">
    <property type="entry name" value="Histidine kinase-like ATPase, C-terminal domain"/>
    <property type="match status" value="1"/>
</dbReference>
<feature type="domain" description="PAS" evidence="10">
    <location>
        <begin position="182"/>
        <end position="218"/>
    </location>
</feature>
<dbReference type="Pfam" id="PF02518">
    <property type="entry name" value="HATPase_c"/>
    <property type="match status" value="1"/>
</dbReference>
<dbReference type="PANTHER" id="PTHR43047:SF9">
    <property type="entry name" value="HISTIDINE KINASE"/>
    <property type="match status" value="1"/>
</dbReference>
<dbReference type="InterPro" id="IPR000014">
    <property type="entry name" value="PAS"/>
</dbReference>
<dbReference type="Gene3D" id="1.10.287.130">
    <property type="match status" value="1"/>
</dbReference>
<evidence type="ECO:0000313" key="13">
    <source>
        <dbReference type="Proteomes" id="UP000605086"/>
    </source>
</evidence>
<dbReference type="InterPro" id="IPR036097">
    <property type="entry name" value="HisK_dim/P_sf"/>
</dbReference>
<dbReference type="CDD" id="cd00130">
    <property type="entry name" value="PAS"/>
    <property type="match status" value="1"/>
</dbReference>
<dbReference type="InterPro" id="IPR011006">
    <property type="entry name" value="CheY-like_superfamily"/>
</dbReference>
<evidence type="ECO:0000259" key="8">
    <source>
        <dbReference type="PROSITE" id="PS50109"/>
    </source>
</evidence>
<evidence type="ECO:0000256" key="5">
    <source>
        <dbReference type="ARBA" id="ARBA00022777"/>
    </source>
</evidence>
<feature type="domain" description="PAC" evidence="11">
    <location>
        <begin position="259"/>
        <end position="312"/>
    </location>
</feature>
<comment type="caution">
    <text evidence="12">The sequence shown here is derived from an EMBL/GenBank/DDBJ whole genome shotgun (WGS) entry which is preliminary data.</text>
</comment>
<evidence type="ECO:0000256" key="4">
    <source>
        <dbReference type="ARBA" id="ARBA00022679"/>
    </source>
</evidence>
<dbReference type="InterPro" id="IPR000700">
    <property type="entry name" value="PAS-assoc_C"/>
</dbReference>
<dbReference type="SUPFAM" id="SSF52172">
    <property type="entry name" value="CheY-like"/>
    <property type="match status" value="1"/>
</dbReference>
<keyword evidence="7" id="KW-0812">Transmembrane</keyword>
<feature type="domain" description="Response regulatory" evidence="9">
    <location>
        <begin position="565"/>
        <end position="682"/>
    </location>
</feature>
<dbReference type="PROSITE" id="PS50110">
    <property type="entry name" value="RESPONSE_REGULATORY"/>
    <property type="match status" value="1"/>
</dbReference>
<dbReference type="SUPFAM" id="SSF55874">
    <property type="entry name" value="ATPase domain of HSP90 chaperone/DNA topoisomerase II/histidine kinase"/>
    <property type="match status" value="1"/>
</dbReference>
<dbReference type="SMART" id="SM00387">
    <property type="entry name" value="HATPase_c"/>
    <property type="match status" value="1"/>
</dbReference>
<dbReference type="PRINTS" id="PR00344">
    <property type="entry name" value="BCTRLSENSOR"/>
</dbReference>
<dbReference type="Pfam" id="PF08448">
    <property type="entry name" value="PAS_4"/>
    <property type="match status" value="2"/>
</dbReference>
<dbReference type="PROSITE" id="PS50109">
    <property type="entry name" value="HIS_KIN"/>
    <property type="match status" value="1"/>
</dbReference>
<dbReference type="InterPro" id="IPR003594">
    <property type="entry name" value="HATPase_dom"/>
</dbReference>
<evidence type="ECO:0000313" key="12">
    <source>
        <dbReference type="EMBL" id="NUA97682.1"/>
    </source>
</evidence>
<gene>
    <name evidence="12" type="ORF">GBZ48_00145</name>
</gene>
<accession>A0ABX2K7J8</accession>
<keyword evidence="7" id="KW-1133">Transmembrane helix</keyword>
<protein>
    <recommendedName>
        <fullName evidence="2">histidine kinase</fullName>
        <ecNumber evidence="2">2.7.13.3</ecNumber>
    </recommendedName>
</protein>
<feature type="modified residue" description="4-aspartylphosphate" evidence="6">
    <location>
        <position position="616"/>
    </location>
</feature>
<evidence type="ECO:0000259" key="11">
    <source>
        <dbReference type="PROSITE" id="PS50113"/>
    </source>
</evidence>
<dbReference type="CDD" id="cd00156">
    <property type="entry name" value="REC"/>
    <property type="match status" value="1"/>
</dbReference>
<dbReference type="Proteomes" id="UP000605086">
    <property type="component" value="Unassembled WGS sequence"/>
</dbReference>
<dbReference type="PROSITE" id="PS50113">
    <property type="entry name" value="PAC"/>
    <property type="match status" value="1"/>
</dbReference>
<reference evidence="12 13" key="1">
    <citation type="submission" date="2019-10" db="EMBL/GenBank/DDBJ databases">
        <title>Genome sequence of Azospirillum melinis.</title>
        <authorList>
            <person name="Ambrosini A."/>
            <person name="Sant'Anna F.H."/>
            <person name="Cassan F.D."/>
            <person name="Souza E.M."/>
            <person name="Passaglia L.M.P."/>
        </authorList>
    </citation>
    <scope>NUCLEOTIDE SEQUENCE [LARGE SCALE GENOMIC DNA]</scope>
    <source>
        <strain evidence="12 13">TMCY0552</strain>
    </source>
</reference>
<keyword evidence="5" id="KW-0418">Kinase</keyword>
<proteinExistence type="predicted"/>
<sequence>MKHANAVDMSFLVSALEHSMTFWAALTGVMVGGIPAVALGWTLARLSNRRHEAMRHARAMQAVSSAERRSAAILESTTDSVYEVDRDWRITFINRRARHLLAQGRDLTGRLLWEEFPDARDTPLWENYQRAMTEQVPVEFEVFYPPLGGWYAVRAFPSSAGLAVYFQDVTERRRLTEELRGHEALLDRVLETLPVGVIILDSAGMIRRANPAAQQIWGGLLAIGIDDFGQYRGWRDNTGERIGAQDWAAARAITHGETVLDEVIAIEAFNGRRKTILNSALPVRDARGAIIGAVSVMEDVTDRFQADQALRRAKAEADQALLSKSRFLAAASHDLRQPMQSLFLFSAALAPHVADERGRHALALLDRGLETLKALLDSLLDVSRLDSGVIEPQVGDAPLGPILDDIAAAYAPVAQAKGVAFEIEQSCCLVVHTDPMLLGRMIRNMVENAVRYTDHGSVRIKCAVTGGSVRIEVSDTGIGIPPGHLERIFDEFHQVGNLERDRSQGLGLGLAIVRRLSLILALPVQVTSELGQGSNFSVDVPLGDGDMELSGSPCAPGPAHAPGLLALVVDDDVLVLTGLQAILQNWTYDVITAASGDEAVERVRDAGRLPDIVIADYRLRNGEVGPQVIQRLRDVAGVSAPGIILTGETGPEHQEEAALHGFELVHKPLTPKQLHDALERTLHGAR</sequence>
<dbReference type="PROSITE" id="PS50112">
    <property type="entry name" value="PAS"/>
    <property type="match status" value="1"/>
</dbReference>
<evidence type="ECO:0000256" key="1">
    <source>
        <dbReference type="ARBA" id="ARBA00000085"/>
    </source>
</evidence>
<evidence type="ECO:0000259" key="9">
    <source>
        <dbReference type="PROSITE" id="PS50110"/>
    </source>
</evidence>
<dbReference type="InterPro" id="IPR004358">
    <property type="entry name" value="Sig_transdc_His_kin-like_C"/>
</dbReference>
<dbReference type="CDD" id="cd00082">
    <property type="entry name" value="HisKA"/>
    <property type="match status" value="1"/>
</dbReference>
<evidence type="ECO:0000259" key="10">
    <source>
        <dbReference type="PROSITE" id="PS50112"/>
    </source>
</evidence>
<dbReference type="EC" id="2.7.13.3" evidence="2"/>
<dbReference type="InterPro" id="IPR003661">
    <property type="entry name" value="HisK_dim/P_dom"/>
</dbReference>
<dbReference type="Pfam" id="PF00512">
    <property type="entry name" value="HisKA"/>
    <property type="match status" value="1"/>
</dbReference>
<dbReference type="InterPro" id="IPR036890">
    <property type="entry name" value="HATPase_C_sf"/>
</dbReference>
<dbReference type="SUPFAM" id="SSF47384">
    <property type="entry name" value="Homodimeric domain of signal transducing histidine kinase"/>
    <property type="match status" value="1"/>
</dbReference>
<dbReference type="Gene3D" id="3.40.50.2300">
    <property type="match status" value="1"/>
</dbReference>
<dbReference type="Gene3D" id="3.30.450.20">
    <property type="entry name" value="PAS domain"/>
    <property type="match status" value="2"/>
</dbReference>
<dbReference type="SMART" id="SM00091">
    <property type="entry name" value="PAS"/>
    <property type="match status" value="2"/>
</dbReference>
<keyword evidence="3 6" id="KW-0597">Phosphoprotein</keyword>
<evidence type="ECO:0000256" key="7">
    <source>
        <dbReference type="SAM" id="Phobius"/>
    </source>
</evidence>
<dbReference type="EMBL" id="WHOS01000001">
    <property type="protein sequence ID" value="NUA97682.1"/>
    <property type="molecule type" value="Genomic_DNA"/>
</dbReference>
<keyword evidence="4" id="KW-0808">Transferase</keyword>
<organism evidence="12 13">
    <name type="scientific">Azospirillum melinis</name>
    <dbReference type="NCBI Taxonomy" id="328839"/>
    <lineage>
        <taxon>Bacteria</taxon>
        <taxon>Pseudomonadati</taxon>
        <taxon>Pseudomonadota</taxon>
        <taxon>Alphaproteobacteria</taxon>
        <taxon>Rhodospirillales</taxon>
        <taxon>Azospirillaceae</taxon>
        <taxon>Azospirillum</taxon>
    </lineage>
</organism>
<dbReference type="InterPro" id="IPR005467">
    <property type="entry name" value="His_kinase_dom"/>
</dbReference>
<dbReference type="SMART" id="SM00388">
    <property type="entry name" value="HisKA"/>
    <property type="match status" value="1"/>
</dbReference>
<dbReference type="InterPro" id="IPR013656">
    <property type="entry name" value="PAS_4"/>
</dbReference>